<gene>
    <name evidence="1" type="ORF">C7431_102425</name>
</gene>
<reference evidence="1 2" key="1">
    <citation type="submission" date="2018-05" db="EMBL/GenBank/DDBJ databases">
        <title>Genomic Encyclopedia of Type Strains, Phase IV (KMG-V): Genome sequencing to study the core and pangenomes of soil and plant-associated prokaryotes.</title>
        <authorList>
            <person name="Whitman W."/>
        </authorList>
    </citation>
    <scope>NUCLEOTIDE SEQUENCE [LARGE SCALE GENOMIC DNA]</scope>
    <source>
        <strain evidence="1 2">PNA 200-10</strain>
    </source>
</reference>
<dbReference type="SUPFAM" id="SSF75169">
    <property type="entry name" value="DsrEFH-like"/>
    <property type="match status" value="1"/>
</dbReference>
<evidence type="ECO:0000313" key="2">
    <source>
        <dbReference type="Proteomes" id="UP000245981"/>
    </source>
</evidence>
<dbReference type="InterPro" id="IPR027396">
    <property type="entry name" value="DsrEFH-like"/>
</dbReference>
<dbReference type="Gene3D" id="3.40.1260.10">
    <property type="entry name" value="DsrEFH-like"/>
    <property type="match status" value="1"/>
</dbReference>
<dbReference type="AlphaFoldDB" id="A0A2V2BLH2"/>
<sequence>MKIILHVPDKNRIDNAFANAGNLLKEAGFNGDIAIVFNGDAVSDVIGRIISDALKQAPTVTLLLCQNSLNAQHIDVSMLPVTFHVVPAAITYIIDQQSQGALYIRP</sequence>
<dbReference type="OrthoDB" id="6412948at2"/>
<dbReference type="Proteomes" id="UP000245981">
    <property type="component" value="Unassembled WGS sequence"/>
</dbReference>
<dbReference type="STRING" id="574096.HA38_02205"/>
<protein>
    <submittedName>
        <fullName evidence="1">Uncharacterized protein</fullName>
    </submittedName>
</protein>
<comment type="caution">
    <text evidence="1">The sequence shown here is derived from an EMBL/GenBank/DDBJ whole genome shotgun (WGS) entry which is preliminary data.</text>
</comment>
<evidence type="ECO:0000313" key="1">
    <source>
        <dbReference type="EMBL" id="PWK99607.1"/>
    </source>
</evidence>
<dbReference type="RefSeq" id="WP_063878064.1">
    <property type="nucleotide sequence ID" value="NZ_JASHLQ010000001.1"/>
</dbReference>
<name>A0A2V2BLH2_9GAMM</name>
<dbReference type="EMBL" id="QGHF01000002">
    <property type="protein sequence ID" value="PWK99607.1"/>
    <property type="molecule type" value="Genomic_DNA"/>
</dbReference>
<organism evidence="1 2">
    <name type="scientific">Pantoea allii</name>
    <dbReference type="NCBI Taxonomy" id="574096"/>
    <lineage>
        <taxon>Bacteria</taxon>
        <taxon>Pseudomonadati</taxon>
        <taxon>Pseudomonadota</taxon>
        <taxon>Gammaproteobacteria</taxon>
        <taxon>Enterobacterales</taxon>
        <taxon>Erwiniaceae</taxon>
        <taxon>Pantoea</taxon>
    </lineage>
</organism>
<proteinExistence type="predicted"/>
<accession>A0A2V2BLH2</accession>